<dbReference type="EMBL" id="AP015042">
    <property type="protein sequence ID" value="BAT97551.1"/>
    <property type="molecule type" value="Genomic_DNA"/>
</dbReference>
<evidence type="ECO:0000256" key="1">
    <source>
        <dbReference type="SAM" id="Phobius"/>
    </source>
</evidence>
<protein>
    <submittedName>
        <fullName evidence="2">Uncharacterized protein</fullName>
    </submittedName>
</protein>
<dbReference type="AlphaFoldDB" id="A0A0S3SXW9"/>
<keyword evidence="1" id="KW-0472">Membrane</keyword>
<reference evidence="2 3" key="1">
    <citation type="journal article" date="2015" name="Sci. Rep.">
        <title>The power of single molecule real-time sequencing technology in the de novo assembly of a eukaryotic genome.</title>
        <authorList>
            <person name="Sakai H."/>
            <person name="Naito K."/>
            <person name="Ogiso-Tanaka E."/>
            <person name="Takahashi Y."/>
            <person name="Iseki K."/>
            <person name="Muto C."/>
            <person name="Satou K."/>
            <person name="Teruya K."/>
            <person name="Shiroma A."/>
            <person name="Shimoji M."/>
            <person name="Hirano T."/>
            <person name="Itoh T."/>
            <person name="Kaga A."/>
            <person name="Tomooka N."/>
        </authorList>
    </citation>
    <scope>NUCLEOTIDE SEQUENCE [LARGE SCALE GENOMIC DNA]</scope>
    <source>
        <strain evidence="3">cv. Shumari</strain>
    </source>
</reference>
<evidence type="ECO:0000313" key="3">
    <source>
        <dbReference type="Proteomes" id="UP000291084"/>
    </source>
</evidence>
<organism evidence="2 3">
    <name type="scientific">Vigna angularis var. angularis</name>
    <dbReference type="NCBI Taxonomy" id="157739"/>
    <lineage>
        <taxon>Eukaryota</taxon>
        <taxon>Viridiplantae</taxon>
        <taxon>Streptophyta</taxon>
        <taxon>Embryophyta</taxon>
        <taxon>Tracheophyta</taxon>
        <taxon>Spermatophyta</taxon>
        <taxon>Magnoliopsida</taxon>
        <taxon>eudicotyledons</taxon>
        <taxon>Gunneridae</taxon>
        <taxon>Pentapetalae</taxon>
        <taxon>rosids</taxon>
        <taxon>fabids</taxon>
        <taxon>Fabales</taxon>
        <taxon>Fabaceae</taxon>
        <taxon>Papilionoideae</taxon>
        <taxon>50 kb inversion clade</taxon>
        <taxon>NPAAA clade</taxon>
        <taxon>indigoferoid/millettioid clade</taxon>
        <taxon>Phaseoleae</taxon>
        <taxon>Vigna</taxon>
    </lineage>
</organism>
<gene>
    <name evidence="2" type="primary">Vigan.09G102300</name>
    <name evidence="2" type="ORF">VIGAN_09102300</name>
</gene>
<sequence length="70" mass="8218">MGNDFGVVVVRLFGWLINLMNLKDDVQLPFLNVVKHLSSFYLFLICMQATMSEFYALLRFINADAYFKFQ</sequence>
<accession>A0A0S3SXW9</accession>
<keyword evidence="3" id="KW-1185">Reference proteome</keyword>
<keyword evidence="1" id="KW-0812">Transmembrane</keyword>
<dbReference type="Proteomes" id="UP000291084">
    <property type="component" value="Chromosome 9"/>
</dbReference>
<keyword evidence="1" id="KW-1133">Transmembrane helix</keyword>
<evidence type="ECO:0000313" key="2">
    <source>
        <dbReference type="EMBL" id="BAT97551.1"/>
    </source>
</evidence>
<feature type="transmembrane region" description="Helical" evidence="1">
    <location>
        <begin position="40"/>
        <end position="61"/>
    </location>
</feature>
<name>A0A0S3SXW9_PHAAN</name>
<proteinExistence type="predicted"/>